<evidence type="ECO:0000259" key="10">
    <source>
        <dbReference type="Pfam" id="PF22692"/>
    </source>
</evidence>
<dbReference type="STRING" id="391735.Veis_0564"/>
<dbReference type="InterPro" id="IPR053967">
    <property type="entry name" value="LlgE_F_G-like_D1"/>
</dbReference>
<keyword evidence="11" id="KW-0966">Cell projection</keyword>
<evidence type="ECO:0000256" key="3">
    <source>
        <dbReference type="ARBA" id="ARBA00017948"/>
    </source>
</evidence>
<keyword evidence="4 7" id="KW-0975">Bacterial flagellum</keyword>
<evidence type="ECO:0000313" key="11">
    <source>
        <dbReference type="EMBL" id="ABM56348.1"/>
    </source>
</evidence>
<dbReference type="InterPro" id="IPR037925">
    <property type="entry name" value="FlgE/F/G-like"/>
</dbReference>
<comment type="similarity">
    <text evidence="2 7">Belongs to the flagella basal body rod proteins family.</text>
</comment>
<reference evidence="12" key="1">
    <citation type="submission" date="2006-12" db="EMBL/GenBank/DDBJ databases">
        <title>Complete sequence of chromosome 1 of Verminephrobacter eiseniae EF01-2.</title>
        <authorList>
            <person name="Copeland A."/>
            <person name="Lucas S."/>
            <person name="Lapidus A."/>
            <person name="Barry K."/>
            <person name="Detter J.C."/>
            <person name="Glavina del Rio T."/>
            <person name="Dalin E."/>
            <person name="Tice H."/>
            <person name="Pitluck S."/>
            <person name="Chertkov O."/>
            <person name="Brettin T."/>
            <person name="Bruce D."/>
            <person name="Han C."/>
            <person name="Tapia R."/>
            <person name="Gilna P."/>
            <person name="Schmutz J."/>
            <person name="Larimer F."/>
            <person name="Land M."/>
            <person name="Hauser L."/>
            <person name="Kyrpides N."/>
            <person name="Kim E."/>
            <person name="Stahl D."/>
            <person name="Richardson P."/>
        </authorList>
    </citation>
    <scope>NUCLEOTIDE SEQUENCE [LARGE SCALE GENOMIC DNA]</scope>
    <source>
        <strain evidence="12">EF01-2</strain>
    </source>
</reference>
<comment type="subunit">
    <text evidence="7">The basal body constitutes a major portion of the flagellar organelle and consists of four rings (L,P,S, and M) mounted on a central rod. The rod consists of about 26 subunits of FlgG in the distal portion, and FlgB, FlgC and FlgF are thought to build up the proximal portion of the rod with about 6 subunits each.</text>
</comment>
<dbReference type="EMBL" id="CP000542">
    <property type="protein sequence ID" value="ABM56348.1"/>
    <property type="molecule type" value="Genomic_DNA"/>
</dbReference>
<evidence type="ECO:0000256" key="7">
    <source>
        <dbReference type="RuleBase" id="RU362116"/>
    </source>
</evidence>
<sequence>MIDALWIAKTGMSAQQTQLDVIAHNLANVSTTGYKRSNAMFEDLIYQNLRQVGANSTEQNQLPTGLQLGLGVRTVATSRCFVQGSLQESRNNLDVAINGNGFFQVMLPDGSLGYTRDGSFQVDAQGRLVTANGLPVANGITIAANAISVSISAEGAVSAIMPGSVQPQPLGNLAMASFINPAGLEPIGQNLFKESAASGQPQQGIPGSNGLGVIKQGFLEASNINIVEELVTMIQTQRAYEMNSKAIQTSDQMLAKLSQL</sequence>
<dbReference type="RefSeq" id="WP_011808362.1">
    <property type="nucleotide sequence ID" value="NC_008786.1"/>
</dbReference>
<evidence type="ECO:0000313" key="12">
    <source>
        <dbReference type="Proteomes" id="UP000000374"/>
    </source>
</evidence>
<dbReference type="KEGG" id="vei:Veis_0564"/>
<evidence type="ECO:0000256" key="6">
    <source>
        <dbReference type="NCBIfam" id="TIGR02488"/>
    </source>
</evidence>
<evidence type="ECO:0000256" key="5">
    <source>
        <dbReference type="ARBA" id="ARBA00032912"/>
    </source>
</evidence>
<dbReference type="eggNOG" id="COG4786">
    <property type="taxonomic scope" value="Bacteria"/>
</dbReference>
<dbReference type="Proteomes" id="UP000000374">
    <property type="component" value="Chromosome"/>
</dbReference>
<protein>
    <recommendedName>
        <fullName evidence="3 6">Flagellar basal-body rod protein FlgG</fullName>
    </recommendedName>
    <alternativeName>
        <fullName evidence="5 7">Distal rod protein</fullName>
    </alternativeName>
</protein>
<gene>
    <name evidence="11" type="ordered locus">Veis_0564</name>
</gene>
<dbReference type="AlphaFoldDB" id="A1WFE1"/>
<organism evidence="11 12">
    <name type="scientific">Verminephrobacter eiseniae (strain EF01-2)</name>
    <dbReference type="NCBI Taxonomy" id="391735"/>
    <lineage>
        <taxon>Bacteria</taxon>
        <taxon>Pseudomonadati</taxon>
        <taxon>Pseudomonadota</taxon>
        <taxon>Betaproteobacteria</taxon>
        <taxon>Burkholderiales</taxon>
        <taxon>Comamonadaceae</taxon>
        <taxon>Verminephrobacter</taxon>
    </lineage>
</organism>
<evidence type="ECO:0000259" key="8">
    <source>
        <dbReference type="Pfam" id="PF00460"/>
    </source>
</evidence>
<evidence type="ECO:0000256" key="4">
    <source>
        <dbReference type="ARBA" id="ARBA00023143"/>
    </source>
</evidence>
<dbReference type="InterPro" id="IPR012834">
    <property type="entry name" value="FlgG_G_neg"/>
</dbReference>
<dbReference type="PANTHER" id="PTHR30435:SF19">
    <property type="entry name" value="FLAGELLAR BASAL-BODY ROD PROTEIN FLGG"/>
    <property type="match status" value="1"/>
</dbReference>
<dbReference type="InterPro" id="IPR020013">
    <property type="entry name" value="Flagellar_FlgE/F/G"/>
</dbReference>
<dbReference type="PANTHER" id="PTHR30435">
    <property type="entry name" value="FLAGELLAR PROTEIN"/>
    <property type="match status" value="1"/>
</dbReference>
<dbReference type="GO" id="GO:0071978">
    <property type="term" value="P:bacterial-type flagellum-dependent swarming motility"/>
    <property type="evidence" value="ECO:0007669"/>
    <property type="project" value="TreeGrafter"/>
</dbReference>
<feature type="domain" description="Flagellar basal body rod protein N-terminal" evidence="8">
    <location>
        <begin position="7"/>
        <end position="35"/>
    </location>
</feature>
<dbReference type="Pfam" id="PF22692">
    <property type="entry name" value="LlgE_F_G_D1"/>
    <property type="match status" value="1"/>
</dbReference>
<evidence type="ECO:0000256" key="1">
    <source>
        <dbReference type="ARBA" id="ARBA00004117"/>
    </source>
</evidence>
<proteinExistence type="inferred from homology"/>
<dbReference type="HOGENOM" id="CLU_013687_0_1_4"/>
<dbReference type="Pfam" id="PF00460">
    <property type="entry name" value="Flg_bb_rod"/>
    <property type="match status" value="1"/>
</dbReference>
<dbReference type="NCBIfam" id="TIGR03506">
    <property type="entry name" value="FlgEFG_subfam"/>
    <property type="match status" value="2"/>
</dbReference>
<dbReference type="InterPro" id="IPR001444">
    <property type="entry name" value="Flag_bb_rod_N"/>
</dbReference>
<keyword evidence="12" id="KW-1185">Reference proteome</keyword>
<name>A1WFE1_VEREI</name>
<feature type="domain" description="Flagellar basal-body/hook protein C-terminal" evidence="9">
    <location>
        <begin position="215"/>
        <end position="260"/>
    </location>
</feature>
<feature type="domain" description="Flagellar hook protein FlgE/F/G-like D1" evidence="10">
    <location>
        <begin position="96"/>
        <end position="159"/>
    </location>
</feature>
<comment type="subcellular location">
    <subcellularLocation>
        <location evidence="1 7">Bacterial flagellum basal body</location>
    </subcellularLocation>
</comment>
<keyword evidence="11" id="KW-0282">Flagellum</keyword>
<evidence type="ECO:0000259" key="9">
    <source>
        <dbReference type="Pfam" id="PF06429"/>
    </source>
</evidence>
<accession>A1WFE1</accession>
<keyword evidence="11" id="KW-0969">Cilium</keyword>
<dbReference type="SUPFAM" id="SSF117143">
    <property type="entry name" value="Flagellar hook protein flgE"/>
    <property type="match status" value="1"/>
</dbReference>
<dbReference type="Pfam" id="PF06429">
    <property type="entry name" value="Flg_bbr_C"/>
    <property type="match status" value="1"/>
</dbReference>
<dbReference type="GeneID" id="76459267"/>
<evidence type="ECO:0000256" key="2">
    <source>
        <dbReference type="ARBA" id="ARBA00009677"/>
    </source>
</evidence>
<dbReference type="OrthoDB" id="9804559at2"/>
<dbReference type="InterPro" id="IPR010930">
    <property type="entry name" value="Flg_bb/hook_C_dom"/>
</dbReference>
<dbReference type="GO" id="GO:0009426">
    <property type="term" value="C:bacterial-type flagellum basal body, distal rod"/>
    <property type="evidence" value="ECO:0007669"/>
    <property type="project" value="UniProtKB-UniRule"/>
</dbReference>
<dbReference type="NCBIfam" id="TIGR02488">
    <property type="entry name" value="flgG_G_neg"/>
    <property type="match status" value="1"/>
</dbReference>